<proteinExistence type="inferred from homology"/>
<keyword evidence="3" id="KW-1003">Cell membrane</keyword>
<evidence type="ECO:0000256" key="2">
    <source>
        <dbReference type="ARBA" id="ARBA00007531"/>
    </source>
</evidence>
<keyword evidence="8" id="KW-1185">Reference proteome</keyword>
<comment type="subcellular location">
    <subcellularLocation>
        <location evidence="1">Cell membrane</location>
    </subcellularLocation>
</comment>
<name>A0A1X0DJS4_9MYCO</name>
<dbReference type="Proteomes" id="UP000192801">
    <property type="component" value="Unassembled WGS sequence"/>
</dbReference>
<dbReference type="GO" id="GO:0005886">
    <property type="term" value="C:plasma membrane"/>
    <property type="evidence" value="ECO:0007669"/>
    <property type="project" value="UniProtKB-SubCell"/>
</dbReference>
<evidence type="ECO:0000313" key="8">
    <source>
        <dbReference type="Proteomes" id="UP000192801"/>
    </source>
</evidence>
<evidence type="ECO:0000256" key="3">
    <source>
        <dbReference type="ARBA" id="ARBA00022475"/>
    </source>
</evidence>
<dbReference type="Pfam" id="PF05423">
    <property type="entry name" value="Mycobact_memb"/>
    <property type="match status" value="1"/>
</dbReference>
<reference evidence="7 8" key="1">
    <citation type="submission" date="2016-12" db="EMBL/GenBank/DDBJ databases">
        <title>The new phylogeny of genus Mycobacterium.</title>
        <authorList>
            <person name="Tortoli E."/>
            <person name="Trovato A."/>
            <person name="Cirillo D.M."/>
        </authorList>
    </citation>
    <scope>NUCLEOTIDE SEQUENCE [LARGE SCALE GENOMIC DNA]</scope>
    <source>
        <strain evidence="7 8">DSM 45130</strain>
    </source>
</reference>
<keyword evidence="6" id="KW-0472">Membrane</keyword>
<keyword evidence="4" id="KW-0812">Transmembrane</keyword>
<protein>
    <recommendedName>
        <fullName evidence="9">Membrane protein, MmpS</fullName>
    </recommendedName>
</protein>
<evidence type="ECO:0000256" key="6">
    <source>
        <dbReference type="ARBA" id="ARBA00023136"/>
    </source>
</evidence>
<evidence type="ECO:0000256" key="4">
    <source>
        <dbReference type="ARBA" id="ARBA00022692"/>
    </source>
</evidence>
<dbReference type="AlphaFoldDB" id="A0A1X0DJS4"/>
<evidence type="ECO:0000256" key="1">
    <source>
        <dbReference type="ARBA" id="ARBA00004236"/>
    </source>
</evidence>
<accession>A0A1X0DJS4</accession>
<evidence type="ECO:0008006" key="9">
    <source>
        <dbReference type="Google" id="ProtNLM"/>
    </source>
</evidence>
<dbReference type="InterPro" id="IPR008693">
    <property type="entry name" value="MmpS"/>
</dbReference>
<dbReference type="OrthoDB" id="3398257at2"/>
<evidence type="ECO:0000256" key="5">
    <source>
        <dbReference type="ARBA" id="ARBA00022989"/>
    </source>
</evidence>
<comment type="similarity">
    <text evidence="2">Belongs to the MmpS family.</text>
</comment>
<dbReference type="STRING" id="444597.BST26_04915"/>
<evidence type="ECO:0000313" key="7">
    <source>
        <dbReference type="EMBL" id="ORA72595.1"/>
    </source>
</evidence>
<sequence>MLALLKRSWVAIVVLIAVALGAAGVIQLRAKFGSDEIFAASDHRPETIVPFNPKQVTYELFGPATASGKVSFLNAEAKPQEAVFTGLPWTHSFSTTIPAVVANLVAQGDSDTLGCRITVNGAVKDEQQASGSSAQAFCLVKAA</sequence>
<dbReference type="InterPro" id="IPR038468">
    <property type="entry name" value="MmpS_C"/>
</dbReference>
<keyword evidence="5" id="KW-1133">Transmembrane helix</keyword>
<dbReference type="Gene3D" id="2.60.40.2880">
    <property type="entry name" value="MmpS1-5, C-terminal soluble domain"/>
    <property type="match status" value="1"/>
</dbReference>
<comment type="caution">
    <text evidence="7">The sequence shown here is derived from an EMBL/GenBank/DDBJ whole genome shotgun (WGS) entry which is preliminary data.</text>
</comment>
<gene>
    <name evidence="7" type="ORF">BST26_04915</name>
</gene>
<dbReference type="EMBL" id="MVHS01000007">
    <property type="protein sequence ID" value="ORA72595.1"/>
    <property type="molecule type" value="Genomic_DNA"/>
</dbReference>
<organism evidence="7 8">
    <name type="scientific">Mycolicibacterium insubricum</name>
    <dbReference type="NCBI Taxonomy" id="444597"/>
    <lineage>
        <taxon>Bacteria</taxon>
        <taxon>Bacillati</taxon>
        <taxon>Actinomycetota</taxon>
        <taxon>Actinomycetes</taxon>
        <taxon>Mycobacteriales</taxon>
        <taxon>Mycobacteriaceae</taxon>
        <taxon>Mycolicibacterium</taxon>
    </lineage>
</organism>
<dbReference type="RefSeq" id="WP_083029640.1">
    <property type="nucleotide sequence ID" value="NZ_AP022618.1"/>
</dbReference>